<dbReference type="Gene3D" id="3.40.50.360">
    <property type="match status" value="1"/>
</dbReference>
<reference evidence="3" key="2">
    <citation type="journal article" date="2021" name="PeerJ">
        <title>Extensive microbial diversity within the chicken gut microbiome revealed by metagenomics and culture.</title>
        <authorList>
            <person name="Gilroy R."/>
            <person name="Ravi A."/>
            <person name="Getino M."/>
            <person name="Pursley I."/>
            <person name="Horton D.L."/>
            <person name="Alikhan N.F."/>
            <person name="Baker D."/>
            <person name="Gharbi K."/>
            <person name="Hall N."/>
            <person name="Watson M."/>
            <person name="Adriaenssens E.M."/>
            <person name="Foster-Nyarko E."/>
            <person name="Jarju S."/>
            <person name="Secka A."/>
            <person name="Antonio M."/>
            <person name="Oren A."/>
            <person name="Chaudhuri R.R."/>
            <person name="La Ragione R."/>
            <person name="Hildebrand F."/>
            <person name="Pallen M.J."/>
        </authorList>
    </citation>
    <scope>NUCLEOTIDE SEQUENCE</scope>
    <source>
        <strain evidence="3">10669</strain>
    </source>
</reference>
<feature type="domain" description="Flavodoxin-like" evidence="2">
    <location>
        <begin position="33"/>
        <end position="191"/>
    </location>
</feature>
<evidence type="ECO:0000313" key="4">
    <source>
        <dbReference type="Proteomes" id="UP000886812"/>
    </source>
</evidence>
<reference evidence="3" key="1">
    <citation type="submission" date="2020-10" db="EMBL/GenBank/DDBJ databases">
        <authorList>
            <person name="Gilroy R."/>
        </authorList>
    </citation>
    <scope>NUCLEOTIDE SEQUENCE</scope>
    <source>
        <strain evidence="3">10669</strain>
    </source>
</reference>
<organism evidence="3 4">
    <name type="scientific">Candidatus Spyradosoma merdigallinarum</name>
    <dbReference type="NCBI Taxonomy" id="2840950"/>
    <lineage>
        <taxon>Bacteria</taxon>
        <taxon>Pseudomonadati</taxon>
        <taxon>Verrucomicrobiota</taxon>
        <taxon>Opitutia</taxon>
        <taxon>Opitutia incertae sedis</taxon>
        <taxon>Candidatus Spyradosoma</taxon>
    </lineage>
</organism>
<dbReference type="InterPro" id="IPR029039">
    <property type="entry name" value="Flavoprotein-like_sf"/>
</dbReference>
<dbReference type="Proteomes" id="UP000886812">
    <property type="component" value="Unassembled WGS sequence"/>
</dbReference>
<sequence length="191" mass="20059">MVAAGALGCLAAGSAPIFAQQNAPAAPAGGKRILVAYYSWSGNTKALAEKISAGTGGELFEIVPAQPYPTEYGECTERAKKEQQEGVRPALKAKPKNLASYDVVFVGSPNWWGSYAPPIRTLLDDPAFAGKTVVPFFTHGGGGMQNCESDMREQLANATLLKALTVSGSSADGSRAQRAVDAWLREIGLAR</sequence>
<protein>
    <submittedName>
        <fullName evidence="3">NAD(P)H-dependent oxidoreductase</fullName>
    </submittedName>
</protein>
<dbReference type="AlphaFoldDB" id="A0A9D1NJ22"/>
<comment type="caution">
    <text evidence="3">The sequence shown here is derived from an EMBL/GenBank/DDBJ whole genome shotgun (WGS) entry which is preliminary data.</text>
</comment>
<keyword evidence="1" id="KW-0732">Signal</keyword>
<dbReference type="EMBL" id="DVOG01000039">
    <property type="protein sequence ID" value="HIV03800.1"/>
    <property type="molecule type" value="Genomic_DNA"/>
</dbReference>
<dbReference type="GO" id="GO:0010181">
    <property type="term" value="F:FMN binding"/>
    <property type="evidence" value="ECO:0007669"/>
    <property type="project" value="InterPro"/>
</dbReference>
<name>A0A9D1NJ22_9BACT</name>
<dbReference type="Pfam" id="PF12682">
    <property type="entry name" value="Flavodoxin_4"/>
    <property type="match status" value="1"/>
</dbReference>
<evidence type="ECO:0000259" key="2">
    <source>
        <dbReference type="PROSITE" id="PS50902"/>
    </source>
</evidence>
<feature type="chain" id="PRO_5038547617" evidence="1">
    <location>
        <begin position="20"/>
        <end position="191"/>
    </location>
</feature>
<dbReference type="PANTHER" id="PTHR39201:SF1">
    <property type="entry name" value="FLAVODOXIN-LIKE DOMAIN-CONTAINING PROTEIN"/>
    <property type="match status" value="1"/>
</dbReference>
<dbReference type="InterPro" id="IPR008254">
    <property type="entry name" value="Flavodoxin/NO_synth"/>
</dbReference>
<accession>A0A9D1NJ22</accession>
<dbReference type="PROSITE" id="PS50902">
    <property type="entry name" value="FLAVODOXIN_LIKE"/>
    <property type="match status" value="1"/>
</dbReference>
<evidence type="ECO:0000313" key="3">
    <source>
        <dbReference type="EMBL" id="HIV03800.1"/>
    </source>
</evidence>
<dbReference type="SUPFAM" id="SSF52218">
    <property type="entry name" value="Flavoproteins"/>
    <property type="match status" value="1"/>
</dbReference>
<proteinExistence type="predicted"/>
<gene>
    <name evidence="3" type="ORF">IAC75_01455</name>
</gene>
<feature type="signal peptide" evidence="1">
    <location>
        <begin position="1"/>
        <end position="19"/>
    </location>
</feature>
<dbReference type="PANTHER" id="PTHR39201">
    <property type="entry name" value="EXPORTED PROTEIN-RELATED"/>
    <property type="match status" value="1"/>
</dbReference>
<evidence type="ECO:0000256" key="1">
    <source>
        <dbReference type="SAM" id="SignalP"/>
    </source>
</evidence>